<reference evidence="1 2" key="2">
    <citation type="submission" date="2013-02" db="EMBL/GenBank/DDBJ databases">
        <title>The Genome Sequence of Plasmodium falciparum MaliPS096_E11.</title>
        <authorList>
            <consortium name="The Broad Institute Genome Sequencing Platform"/>
            <consortium name="The Broad Institute Genome Sequencing Center for Infectious Disease"/>
            <person name="Neafsey D."/>
            <person name="Cheeseman I."/>
            <person name="Volkman S."/>
            <person name="Adams J."/>
            <person name="Walker B."/>
            <person name="Young S.K."/>
            <person name="Zeng Q."/>
            <person name="Gargeya S."/>
            <person name="Fitzgerald M."/>
            <person name="Haas B."/>
            <person name="Abouelleil A."/>
            <person name="Alvarado L."/>
            <person name="Arachchi H.M."/>
            <person name="Berlin A.M."/>
            <person name="Chapman S.B."/>
            <person name="Dewar J."/>
            <person name="Goldberg J."/>
            <person name="Griggs A."/>
            <person name="Gujja S."/>
            <person name="Hansen M."/>
            <person name="Howarth C."/>
            <person name="Imamovic A."/>
            <person name="Larimer J."/>
            <person name="McCowan C."/>
            <person name="Murphy C."/>
            <person name="Neiman D."/>
            <person name="Pearson M."/>
            <person name="Priest M."/>
            <person name="Roberts A."/>
            <person name="Saif S."/>
            <person name="Shea T."/>
            <person name="Sisk P."/>
            <person name="Sykes S."/>
            <person name="Wortman J."/>
            <person name="Nusbaum C."/>
            <person name="Birren B."/>
        </authorList>
    </citation>
    <scope>NUCLEOTIDE SEQUENCE [LARGE SCALE GENOMIC DNA]</scope>
    <source>
        <strain evidence="1 2">MaliPS096_E11</strain>
    </source>
</reference>
<accession>A0A024WSC3</accession>
<name>A0A024WSC3_PLAFA</name>
<evidence type="ECO:0000313" key="2">
    <source>
        <dbReference type="Proteomes" id="UP000030699"/>
    </source>
</evidence>
<reference evidence="1 2" key="1">
    <citation type="submission" date="2013-02" db="EMBL/GenBank/DDBJ databases">
        <title>The Genome Annotation of Plasmodium falciparum MaliPS096_E11.</title>
        <authorList>
            <consortium name="The Broad Institute Genome Sequencing Platform"/>
            <consortium name="The Broad Institute Genome Sequencing Center for Infectious Disease"/>
            <person name="Neafsey D."/>
            <person name="Hoffman S."/>
            <person name="Volkman S."/>
            <person name="Rosenthal P."/>
            <person name="Walker B."/>
            <person name="Young S.K."/>
            <person name="Zeng Q."/>
            <person name="Gargeya S."/>
            <person name="Fitzgerald M."/>
            <person name="Haas B."/>
            <person name="Abouelleil A."/>
            <person name="Allen A.W."/>
            <person name="Alvarado L."/>
            <person name="Arachchi H.M."/>
            <person name="Berlin A.M."/>
            <person name="Chapman S.B."/>
            <person name="Gainer-Dewar J."/>
            <person name="Goldberg J."/>
            <person name="Griggs A."/>
            <person name="Gujja S."/>
            <person name="Hansen M."/>
            <person name="Howarth C."/>
            <person name="Imamovic A."/>
            <person name="Ireland A."/>
            <person name="Larimer J."/>
            <person name="McCowan C."/>
            <person name="Murphy C."/>
            <person name="Pearson M."/>
            <person name="Poon T.W."/>
            <person name="Priest M."/>
            <person name="Roberts A."/>
            <person name="Saif S."/>
            <person name="Shea T."/>
            <person name="Sisk P."/>
            <person name="Sykes S."/>
            <person name="Wortman J."/>
            <person name="Nusbaum C."/>
            <person name="Birren B."/>
        </authorList>
    </citation>
    <scope>NUCLEOTIDE SEQUENCE [LARGE SCALE GENOMIC DNA]</scope>
    <source>
        <strain evidence="1 2">MaliPS096_E11</strain>
    </source>
</reference>
<dbReference type="EMBL" id="KI925537">
    <property type="protein sequence ID" value="ETW49858.1"/>
    <property type="molecule type" value="Genomic_DNA"/>
</dbReference>
<sequence length="130" mass="15804">MKVLKLLIHYANKIRKSDEKEINFDDMPNYNSMKFFEEQNSFKLFNLIRQNKKRNTPTLYADLENYCAKKLMNIEKFKRPNHNQNNNIILDDYYTSVSHFKTKLTLKYFFLTYEEEKEENSMQILPKIVS</sequence>
<dbReference type="AlphaFoldDB" id="A0A024WSC3"/>
<proteinExistence type="predicted"/>
<protein>
    <submittedName>
        <fullName evidence="1">Uncharacterized protein</fullName>
    </submittedName>
</protein>
<dbReference type="Proteomes" id="UP000030699">
    <property type="component" value="Unassembled WGS sequence"/>
</dbReference>
<organism evidence="1 2">
    <name type="scientific">Plasmodium falciparum MaliPS096_E11</name>
    <dbReference type="NCBI Taxonomy" id="1036727"/>
    <lineage>
        <taxon>Eukaryota</taxon>
        <taxon>Sar</taxon>
        <taxon>Alveolata</taxon>
        <taxon>Apicomplexa</taxon>
        <taxon>Aconoidasida</taxon>
        <taxon>Haemosporida</taxon>
        <taxon>Plasmodiidae</taxon>
        <taxon>Plasmodium</taxon>
        <taxon>Plasmodium (Laverania)</taxon>
    </lineage>
</organism>
<gene>
    <name evidence="1" type="ORF">PFMALIP_02048</name>
</gene>
<evidence type="ECO:0000313" key="1">
    <source>
        <dbReference type="EMBL" id="ETW49858.1"/>
    </source>
</evidence>